<organism evidence="1 2">
    <name type="scientific">Cyberlindnera jadinii (strain ATCC 18201 / CBS 1600 / BCRC 20928 / JCM 3617 / NBRC 0987 / NRRL Y-1542)</name>
    <name type="common">Torula yeast</name>
    <name type="synonym">Candida utilis</name>
    <dbReference type="NCBI Taxonomy" id="983966"/>
    <lineage>
        <taxon>Eukaryota</taxon>
        <taxon>Fungi</taxon>
        <taxon>Dikarya</taxon>
        <taxon>Ascomycota</taxon>
        <taxon>Saccharomycotina</taxon>
        <taxon>Saccharomycetes</taxon>
        <taxon>Phaffomycetales</taxon>
        <taxon>Phaffomycetaceae</taxon>
        <taxon>Cyberlindnera</taxon>
    </lineage>
</organism>
<sequence>MSGTKKNHYRACLFDMDGLLINTEDIYTEVTNELLAEHGKGELTWDVKITLQGRPGPEAARLLIEAYDLPYTPEELVKANIARQESKWSHCKFLPGARELLKYLHEKKVPIALATSSNRYNYERKTGHLREDGFDLFGEHIVTGDDERVPKGRGKPYPDIWLAALESLNSQLKEGEEEIKPEECLVFEDAVPGITAGKAAGAHIIWVPDDRALKVLDGEEHSHLTSEQGIILSSLTEFKPSEYGF</sequence>
<dbReference type="SFLD" id="SFLDS00003">
    <property type="entry name" value="Haloacid_Dehalogenase"/>
    <property type="match status" value="1"/>
</dbReference>
<reference evidence="1 2" key="1">
    <citation type="journal article" date="2016" name="Proc. Natl. Acad. Sci. U.S.A.">
        <title>Comparative genomics of biotechnologically important yeasts.</title>
        <authorList>
            <person name="Riley R."/>
            <person name="Haridas S."/>
            <person name="Wolfe K.H."/>
            <person name="Lopes M.R."/>
            <person name="Hittinger C.T."/>
            <person name="Goeker M."/>
            <person name="Salamov A.A."/>
            <person name="Wisecaver J.H."/>
            <person name="Long T.M."/>
            <person name="Calvey C.H."/>
            <person name="Aerts A.L."/>
            <person name="Barry K.W."/>
            <person name="Choi C."/>
            <person name="Clum A."/>
            <person name="Coughlan A.Y."/>
            <person name="Deshpande S."/>
            <person name="Douglass A.P."/>
            <person name="Hanson S.J."/>
            <person name="Klenk H.-P."/>
            <person name="LaButti K.M."/>
            <person name="Lapidus A."/>
            <person name="Lindquist E.A."/>
            <person name="Lipzen A.M."/>
            <person name="Meier-Kolthoff J.P."/>
            <person name="Ohm R.A."/>
            <person name="Otillar R.P."/>
            <person name="Pangilinan J.L."/>
            <person name="Peng Y."/>
            <person name="Rokas A."/>
            <person name="Rosa C.A."/>
            <person name="Scheuner C."/>
            <person name="Sibirny A.A."/>
            <person name="Slot J.C."/>
            <person name="Stielow J.B."/>
            <person name="Sun H."/>
            <person name="Kurtzman C.P."/>
            <person name="Blackwell M."/>
            <person name="Grigoriev I.V."/>
            <person name="Jeffries T.W."/>
        </authorList>
    </citation>
    <scope>NUCLEOTIDE SEQUENCE [LARGE SCALE GENOMIC DNA]</scope>
    <source>
        <strain evidence="2">ATCC 18201 / CBS 1600 / BCRC 20928 / JCM 3617 / NBRC 0987 / NRRL Y-1542</strain>
    </source>
</reference>
<protein>
    <recommendedName>
        <fullName evidence="3">HAD-like protein</fullName>
    </recommendedName>
</protein>
<dbReference type="OMA" id="FHHMVMG"/>
<dbReference type="InterPro" id="IPR023198">
    <property type="entry name" value="PGP-like_dom2"/>
</dbReference>
<proteinExistence type="predicted"/>
<dbReference type="Proteomes" id="UP000094389">
    <property type="component" value="Unassembled WGS sequence"/>
</dbReference>
<dbReference type="EMBL" id="KV453951">
    <property type="protein sequence ID" value="ODV70727.1"/>
    <property type="molecule type" value="Genomic_DNA"/>
</dbReference>
<evidence type="ECO:0000313" key="1">
    <source>
        <dbReference type="EMBL" id="ODV70727.1"/>
    </source>
</evidence>
<dbReference type="Gene3D" id="1.10.150.240">
    <property type="entry name" value="Putative phosphatase, domain 2"/>
    <property type="match status" value="1"/>
</dbReference>
<dbReference type="FunFam" id="1.10.150.240:FF:000001">
    <property type="entry name" value="Haloacid dehalogenase-like hydrolase domain"/>
    <property type="match status" value="1"/>
</dbReference>
<dbReference type="SUPFAM" id="SSF56784">
    <property type="entry name" value="HAD-like"/>
    <property type="match status" value="1"/>
</dbReference>
<dbReference type="SFLD" id="SFLDG01135">
    <property type="entry name" value="C1.5.6:_HAD__Beta-PGM__Phospha"/>
    <property type="match status" value="1"/>
</dbReference>
<dbReference type="RefSeq" id="XP_020067766.1">
    <property type="nucleotide sequence ID" value="XM_020216735.1"/>
</dbReference>
<dbReference type="GeneID" id="30991131"/>
<keyword evidence="2" id="KW-1185">Reference proteome</keyword>
<dbReference type="NCBIfam" id="TIGR01509">
    <property type="entry name" value="HAD-SF-IA-v3"/>
    <property type="match status" value="1"/>
</dbReference>
<dbReference type="InterPro" id="IPR006439">
    <property type="entry name" value="HAD-SF_hydro_IA"/>
</dbReference>
<dbReference type="PANTHER" id="PTHR18901:SF38">
    <property type="entry name" value="PSEUDOURIDINE-5'-PHOSPHATASE"/>
    <property type="match status" value="1"/>
</dbReference>
<dbReference type="OrthoDB" id="40579at2759"/>
<dbReference type="InterPro" id="IPR023214">
    <property type="entry name" value="HAD_sf"/>
</dbReference>
<evidence type="ECO:0000313" key="2">
    <source>
        <dbReference type="Proteomes" id="UP000094389"/>
    </source>
</evidence>
<dbReference type="STRING" id="983966.A0A1E4RTX4"/>
<dbReference type="GO" id="GO:0016791">
    <property type="term" value="F:phosphatase activity"/>
    <property type="evidence" value="ECO:0007669"/>
    <property type="project" value="TreeGrafter"/>
</dbReference>
<dbReference type="PANTHER" id="PTHR18901">
    <property type="entry name" value="2-DEOXYGLUCOSE-6-PHOSPHATE PHOSPHATASE 2"/>
    <property type="match status" value="1"/>
</dbReference>
<dbReference type="InterPro" id="IPR036412">
    <property type="entry name" value="HAD-like_sf"/>
</dbReference>
<evidence type="ECO:0008006" key="3">
    <source>
        <dbReference type="Google" id="ProtNLM"/>
    </source>
</evidence>
<accession>A0A1E4RTX4</accession>
<dbReference type="Gene3D" id="3.40.50.1000">
    <property type="entry name" value="HAD superfamily/HAD-like"/>
    <property type="match status" value="1"/>
</dbReference>
<name>A0A1E4RTX4_CYBJN</name>
<dbReference type="SFLD" id="SFLDG01129">
    <property type="entry name" value="C1.5:_HAD__Beta-PGM__Phosphata"/>
    <property type="match status" value="1"/>
</dbReference>
<dbReference type="AlphaFoldDB" id="A0A1E4RTX4"/>
<dbReference type="Pfam" id="PF00702">
    <property type="entry name" value="Hydrolase"/>
    <property type="match status" value="1"/>
</dbReference>
<gene>
    <name evidence="1" type="ORF">CYBJADRAFT_175775</name>
</gene>